<evidence type="ECO:0000256" key="3">
    <source>
        <dbReference type="ARBA" id="ARBA00022692"/>
    </source>
</evidence>
<comment type="subcellular location">
    <subcellularLocation>
        <location evidence="1">Membrane</location>
        <topology evidence="1">Multi-pass membrane protein</topology>
    </subcellularLocation>
</comment>
<evidence type="ECO:0000256" key="5">
    <source>
        <dbReference type="ARBA" id="ARBA00023136"/>
    </source>
</evidence>
<feature type="transmembrane region" description="Helical" evidence="6">
    <location>
        <begin position="513"/>
        <end position="533"/>
    </location>
</feature>
<dbReference type="CDD" id="cd14478">
    <property type="entry name" value="SPX_PHO87_PHO90_like"/>
    <property type="match status" value="1"/>
</dbReference>
<feature type="transmembrane region" description="Helical" evidence="6">
    <location>
        <begin position="585"/>
        <end position="604"/>
    </location>
</feature>
<dbReference type="GO" id="GO:0006817">
    <property type="term" value="P:phosphate ion transport"/>
    <property type="evidence" value="ECO:0007669"/>
    <property type="project" value="TreeGrafter"/>
</dbReference>
<proteinExistence type="predicted"/>
<dbReference type="AlphaFoldDB" id="A0A4P9Z4E9"/>
<dbReference type="CDD" id="cd01115">
    <property type="entry name" value="SLC13_permease"/>
    <property type="match status" value="1"/>
</dbReference>
<feature type="domain" description="SPX" evidence="7">
    <location>
        <begin position="1"/>
        <end position="199"/>
    </location>
</feature>
<dbReference type="EMBL" id="KZ989220">
    <property type="protein sequence ID" value="RKP27366.1"/>
    <property type="molecule type" value="Genomic_DNA"/>
</dbReference>
<dbReference type="InterPro" id="IPR004680">
    <property type="entry name" value="Cit_transptr-like_dom"/>
</dbReference>
<evidence type="ECO:0000313" key="8">
    <source>
        <dbReference type="EMBL" id="RKP27366.1"/>
    </source>
</evidence>
<evidence type="ECO:0000256" key="6">
    <source>
        <dbReference type="SAM" id="Phobius"/>
    </source>
</evidence>
<evidence type="ECO:0000256" key="4">
    <source>
        <dbReference type="ARBA" id="ARBA00022989"/>
    </source>
</evidence>
<name>A0A4P9Z4E9_9FUNG</name>
<dbReference type="PANTHER" id="PTHR10283">
    <property type="entry name" value="SOLUTE CARRIER FAMILY 13 MEMBER"/>
    <property type="match status" value="1"/>
</dbReference>
<organism evidence="8 9">
    <name type="scientific">Syncephalis pseudoplumigaleata</name>
    <dbReference type="NCBI Taxonomy" id="1712513"/>
    <lineage>
        <taxon>Eukaryota</taxon>
        <taxon>Fungi</taxon>
        <taxon>Fungi incertae sedis</taxon>
        <taxon>Zoopagomycota</taxon>
        <taxon>Zoopagomycotina</taxon>
        <taxon>Zoopagomycetes</taxon>
        <taxon>Zoopagales</taxon>
        <taxon>Piptocephalidaceae</taxon>
        <taxon>Syncephalis</taxon>
    </lineage>
</organism>
<dbReference type="Proteomes" id="UP000278143">
    <property type="component" value="Unassembled WGS sequence"/>
</dbReference>
<feature type="transmembrane region" description="Helical" evidence="6">
    <location>
        <begin position="649"/>
        <end position="682"/>
    </location>
</feature>
<keyword evidence="9" id="KW-1185">Reference proteome</keyword>
<dbReference type="GO" id="GO:0005315">
    <property type="term" value="F:phosphate transmembrane transporter activity"/>
    <property type="evidence" value="ECO:0007669"/>
    <property type="project" value="TreeGrafter"/>
</dbReference>
<dbReference type="Pfam" id="PF03600">
    <property type="entry name" value="CitMHS"/>
    <property type="match status" value="1"/>
</dbReference>
<gene>
    <name evidence="8" type="ORF">SYNPS1DRAFT_12782</name>
</gene>
<feature type="transmembrane region" description="Helical" evidence="6">
    <location>
        <begin position="383"/>
        <end position="407"/>
    </location>
</feature>
<protein>
    <submittedName>
        <fullName evidence="8">SPX domain-containing protein</fullName>
    </submittedName>
</protein>
<feature type="transmembrane region" description="Helical" evidence="6">
    <location>
        <begin position="741"/>
        <end position="764"/>
    </location>
</feature>
<evidence type="ECO:0000259" key="7">
    <source>
        <dbReference type="PROSITE" id="PS51382"/>
    </source>
</evidence>
<evidence type="ECO:0000256" key="1">
    <source>
        <dbReference type="ARBA" id="ARBA00004141"/>
    </source>
</evidence>
<keyword evidence="5 6" id="KW-0472">Membrane</keyword>
<evidence type="ECO:0000256" key="2">
    <source>
        <dbReference type="ARBA" id="ARBA00022448"/>
    </source>
</evidence>
<feature type="transmembrane region" description="Helical" evidence="6">
    <location>
        <begin position="419"/>
        <end position="438"/>
    </location>
</feature>
<feature type="transmembrane region" description="Helical" evidence="6">
    <location>
        <begin position="302"/>
        <end position="318"/>
    </location>
</feature>
<feature type="transmembrane region" description="Helical" evidence="6">
    <location>
        <begin position="611"/>
        <end position="629"/>
    </location>
</feature>
<sequence length="766" mass="84621">VKFSHQLKFNAVPEWSDHYVAYPQLKKLIYQLERHVLARAAGDEETLAENRPLLDAHHRANDEFLPVLDRELSRVTEFYVAKEGELYDELGRLLADINTAAEATARTASEIGNAAAAAAAAEGNFRDRMQRRLSLRSETSKSPVVVTLPSQALRQRALNIYIALADLESYVQLNYTAFTKILKKYDKVTGNHLRKRYVQDSVRAAYLFHEQTKARLEEQTRTAAWAHGEAAGIRDPDENELYLNKHLRERVVFERNTIWRDMIGMERKVAAIGVEQARPDHAPDVVAVRGVRIPRWLLSRKAIIGVMSIIVFIALLRVKRIGEETDGKCFALLLLVCSFWIFEASAIIPLFVTALLVPLLAVILGTMKDDGGVLLPPPKAAKMLFESMFSPAIVMLLAGFTLAAALTRHDISRRAATFVLSRAGTHPAVILLACMGIATFSSMWITNVAAPPLCFSVIQSILRTLPPDAPFARCLIMGIALASNVGGMASPISSPQNMIAIATMETPPTWAQWFIIALPVVILTDVLIWLLLLRIYRPTRDNTPIQPIYSSNDPWTGKQHAVVGIAMLSVFLWCFELLLRPYLGNVGIISLIPIILYFGSGLLTKEDFNNFLWTVIMLAMGGIALGKAVEGSGLLAEVTMFIRAYLRHWPHWLMGVMFVAVTALAATFISHTVAAIIFLPFIYRNSRYPYGSGSCLFVMAATFMCSGAMGLPISGFPNINAAMLEDATGRPYVTTKDFLRAGIPVTFATLLVVLTVGSAIILALGI</sequence>
<dbReference type="PANTHER" id="PTHR10283:SF92">
    <property type="entry name" value="LOW-AFFINITY PHOSPHATE TRANSPORTER PHO91"/>
    <property type="match status" value="1"/>
</dbReference>
<dbReference type="PROSITE" id="PS51382">
    <property type="entry name" value="SPX"/>
    <property type="match status" value="1"/>
</dbReference>
<dbReference type="GO" id="GO:0005886">
    <property type="term" value="C:plasma membrane"/>
    <property type="evidence" value="ECO:0007669"/>
    <property type="project" value="TreeGrafter"/>
</dbReference>
<feature type="non-terminal residue" evidence="8">
    <location>
        <position position="1"/>
    </location>
</feature>
<feature type="transmembrane region" description="Helical" evidence="6">
    <location>
        <begin position="694"/>
        <end position="713"/>
    </location>
</feature>
<keyword evidence="3 6" id="KW-0812">Transmembrane</keyword>
<reference evidence="9" key="1">
    <citation type="journal article" date="2018" name="Nat. Microbiol.">
        <title>Leveraging single-cell genomics to expand the fungal tree of life.</title>
        <authorList>
            <person name="Ahrendt S.R."/>
            <person name="Quandt C.A."/>
            <person name="Ciobanu D."/>
            <person name="Clum A."/>
            <person name="Salamov A."/>
            <person name="Andreopoulos B."/>
            <person name="Cheng J.F."/>
            <person name="Woyke T."/>
            <person name="Pelin A."/>
            <person name="Henrissat B."/>
            <person name="Reynolds N.K."/>
            <person name="Benny G.L."/>
            <person name="Smith M.E."/>
            <person name="James T.Y."/>
            <person name="Grigoriev I.V."/>
        </authorList>
    </citation>
    <scope>NUCLEOTIDE SEQUENCE [LARGE SCALE GENOMIC DNA]</scope>
    <source>
        <strain evidence="9">Benny S71-1</strain>
    </source>
</reference>
<dbReference type="Pfam" id="PF03105">
    <property type="entry name" value="SPX"/>
    <property type="match status" value="2"/>
</dbReference>
<evidence type="ECO:0000313" key="9">
    <source>
        <dbReference type="Proteomes" id="UP000278143"/>
    </source>
</evidence>
<keyword evidence="2" id="KW-0813">Transport</keyword>
<dbReference type="OrthoDB" id="10260443at2759"/>
<accession>A0A4P9Z4E9</accession>
<dbReference type="GO" id="GO:0006797">
    <property type="term" value="P:polyphosphate metabolic process"/>
    <property type="evidence" value="ECO:0007669"/>
    <property type="project" value="TreeGrafter"/>
</dbReference>
<feature type="transmembrane region" description="Helical" evidence="6">
    <location>
        <begin position="330"/>
        <end position="363"/>
    </location>
</feature>
<keyword evidence="4 6" id="KW-1133">Transmembrane helix</keyword>
<dbReference type="InterPro" id="IPR004331">
    <property type="entry name" value="SPX_dom"/>
</dbReference>